<reference evidence="1" key="1">
    <citation type="journal article" date="2014" name="Front. Microbiol.">
        <title>High frequency of phylogenetically diverse reductive dehalogenase-homologous genes in deep subseafloor sedimentary metagenomes.</title>
        <authorList>
            <person name="Kawai M."/>
            <person name="Futagami T."/>
            <person name="Toyoda A."/>
            <person name="Takaki Y."/>
            <person name="Nishi S."/>
            <person name="Hori S."/>
            <person name="Arai W."/>
            <person name="Tsubouchi T."/>
            <person name="Morono Y."/>
            <person name="Uchiyama I."/>
            <person name="Ito T."/>
            <person name="Fujiyama A."/>
            <person name="Inagaki F."/>
            <person name="Takami H."/>
        </authorList>
    </citation>
    <scope>NUCLEOTIDE SEQUENCE</scope>
    <source>
        <strain evidence="1">Expedition CK06-06</strain>
    </source>
</reference>
<proteinExistence type="predicted"/>
<comment type="caution">
    <text evidence="1">The sequence shown here is derived from an EMBL/GenBank/DDBJ whole genome shotgun (WGS) entry which is preliminary data.</text>
</comment>
<feature type="non-terminal residue" evidence="1">
    <location>
        <position position="1"/>
    </location>
</feature>
<evidence type="ECO:0000313" key="1">
    <source>
        <dbReference type="EMBL" id="GAH38122.1"/>
    </source>
</evidence>
<protein>
    <submittedName>
        <fullName evidence="1">Uncharacterized protein</fullName>
    </submittedName>
</protein>
<dbReference type="AlphaFoldDB" id="X1EZR8"/>
<name>X1EZR8_9ZZZZ</name>
<accession>X1EZR8</accession>
<gene>
    <name evidence="1" type="ORF">S03H2_18359</name>
</gene>
<organism evidence="1">
    <name type="scientific">marine sediment metagenome</name>
    <dbReference type="NCBI Taxonomy" id="412755"/>
    <lineage>
        <taxon>unclassified sequences</taxon>
        <taxon>metagenomes</taxon>
        <taxon>ecological metagenomes</taxon>
    </lineage>
</organism>
<sequence length="90" mass="11035">WLDNLKLPRLKLDWFPPFRLVKGYIPRVIVLWGSRNAQVRIFADYLVAVREQEYQGYWHYHLDFHNGFWEHPIDNYRSHSACLTITRFKD</sequence>
<dbReference type="EMBL" id="BARU01009520">
    <property type="protein sequence ID" value="GAH38122.1"/>
    <property type="molecule type" value="Genomic_DNA"/>
</dbReference>